<evidence type="ECO:0000259" key="2">
    <source>
        <dbReference type="Pfam" id="PF07589"/>
    </source>
</evidence>
<feature type="signal peptide" evidence="1">
    <location>
        <begin position="1"/>
        <end position="24"/>
    </location>
</feature>
<dbReference type="NCBIfam" id="TIGR02595">
    <property type="entry name" value="PEP_CTERM"/>
    <property type="match status" value="1"/>
</dbReference>
<dbReference type="EMBL" id="CP076723">
    <property type="protein sequence ID" value="QWV94207.1"/>
    <property type="molecule type" value="Genomic_DNA"/>
</dbReference>
<accession>A0ABX8JAR9</accession>
<dbReference type="InterPro" id="IPR013424">
    <property type="entry name" value="Ice-binding_C"/>
</dbReference>
<proteinExistence type="predicted"/>
<organism evidence="3 4">
    <name type="scientific">Geomonas oryzisoli</name>
    <dbReference type="NCBI Taxonomy" id="2847992"/>
    <lineage>
        <taxon>Bacteria</taxon>
        <taxon>Pseudomonadati</taxon>
        <taxon>Thermodesulfobacteriota</taxon>
        <taxon>Desulfuromonadia</taxon>
        <taxon>Geobacterales</taxon>
        <taxon>Geobacteraceae</taxon>
        <taxon>Geomonas</taxon>
    </lineage>
</organism>
<dbReference type="RefSeq" id="WP_216800928.1">
    <property type="nucleotide sequence ID" value="NZ_CP076723.1"/>
</dbReference>
<gene>
    <name evidence="3" type="ORF">KP004_03165</name>
</gene>
<feature type="chain" id="PRO_5047192080" evidence="1">
    <location>
        <begin position="25"/>
        <end position="224"/>
    </location>
</feature>
<dbReference type="Proteomes" id="UP000683557">
    <property type="component" value="Chromosome"/>
</dbReference>
<feature type="domain" description="Ice-binding protein C-terminal" evidence="2">
    <location>
        <begin position="197"/>
        <end position="221"/>
    </location>
</feature>
<evidence type="ECO:0000313" key="3">
    <source>
        <dbReference type="EMBL" id="QWV94207.1"/>
    </source>
</evidence>
<name>A0ABX8JAR9_9BACT</name>
<sequence length="224" mass="23080">MRRTTGALAVITFILALMTTSAHALSIRLTDGGANTVTIADNGVGDINPMTGAVTYLGSIGAYIANVTTGFSYPILGTPAYPRLDLGSIDVSGGSDGTNKLYVYLTDTGFTGAYPGFAASIGGTSSGTVKYSTYFDAGNIPFAMDTLLTEELYSGPIFSDINTAAAVGLDVPYSLTEALEITHTGFGATSFNAELAPVPEPGTFLLLGTGLMGLAIYGRRRARG</sequence>
<evidence type="ECO:0000313" key="4">
    <source>
        <dbReference type="Proteomes" id="UP000683557"/>
    </source>
</evidence>
<reference evidence="3 4" key="1">
    <citation type="submission" date="2021-06" db="EMBL/GenBank/DDBJ databases">
        <title>Gemonas diversity in paddy soil.</title>
        <authorList>
            <person name="Liu G."/>
        </authorList>
    </citation>
    <scope>NUCLEOTIDE SEQUENCE [LARGE SCALE GENOMIC DNA]</scope>
    <source>
        <strain evidence="3 4">RG10</strain>
    </source>
</reference>
<keyword evidence="1" id="KW-0732">Signal</keyword>
<keyword evidence="4" id="KW-1185">Reference proteome</keyword>
<dbReference type="Pfam" id="PF07589">
    <property type="entry name" value="PEP-CTERM"/>
    <property type="match status" value="1"/>
</dbReference>
<protein>
    <submittedName>
        <fullName evidence="3">PEP-CTERM sorting domain-containing protein</fullName>
    </submittedName>
</protein>
<evidence type="ECO:0000256" key="1">
    <source>
        <dbReference type="SAM" id="SignalP"/>
    </source>
</evidence>